<feature type="domain" description="ABC transporter" evidence="10">
    <location>
        <begin position="2"/>
        <end position="232"/>
    </location>
</feature>
<dbReference type="FunFam" id="3.40.50.300:FF:000589">
    <property type="entry name" value="ABC transporter, ATP-binding subunit"/>
    <property type="match status" value="1"/>
</dbReference>
<dbReference type="GO" id="GO:0043215">
    <property type="term" value="P:daunorubicin transport"/>
    <property type="evidence" value="ECO:0007669"/>
    <property type="project" value="InterPro"/>
</dbReference>
<dbReference type="PROSITE" id="PS00211">
    <property type="entry name" value="ABC_TRANSPORTER_1"/>
    <property type="match status" value="1"/>
</dbReference>
<evidence type="ECO:0000259" key="10">
    <source>
        <dbReference type="PROSITE" id="PS50893"/>
    </source>
</evidence>
<keyword evidence="4" id="KW-1003">Cell membrane</keyword>
<keyword evidence="6" id="KW-0067">ATP-binding</keyword>
<name>A0A1Y1CEK1_9BACT</name>
<evidence type="ECO:0000256" key="1">
    <source>
        <dbReference type="ARBA" id="ARBA00004413"/>
    </source>
</evidence>
<dbReference type="EMBL" id="AP018042">
    <property type="protein sequence ID" value="BAX78755.1"/>
    <property type="molecule type" value="Genomic_DNA"/>
</dbReference>
<dbReference type="InterPro" id="IPR003439">
    <property type="entry name" value="ABC_transporter-like_ATP-bd"/>
</dbReference>
<dbReference type="SMART" id="SM00382">
    <property type="entry name" value="AAA"/>
    <property type="match status" value="1"/>
</dbReference>
<accession>A0A1Y1CEK1</accession>
<dbReference type="AlphaFoldDB" id="A0A1Y1CEK1"/>
<evidence type="ECO:0000256" key="2">
    <source>
        <dbReference type="ARBA" id="ARBA00022448"/>
    </source>
</evidence>
<evidence type="ECO:0000256" key="8">
    <source>
        <dbReference type="ARBA" id="ARBA00023136"/>
    </source>
</evidence>
<dbReference type="PROSITE" id="PS50893">
    <property type="entry name" value="ABC_TRANSPORTER_2"/>
    <property type="match status" value="1"/>
</dbReference>
<dbReference type="InterPro" id="IPR027417">
    <property type="entry name" value="P-loop_NTPase"/>
</dbReference>
<dbReference type="GO" id="GO:0016887">
    <property type="term" value="F:ATP hydrolysis activity"/>
    <property type="evidence" value="ECO:0007669"/>
    <property type="project" value="InterPro"/>
</dbReference>
<dbReference type="GO" id="GO:1900753">
    <property type="term" value="P:doxorubicin transport"/>
    <property type="evidence" value="ECO:0007669"/>
    <property type="project" value="InterPro"/>
</dbReference>
<dbReference type="Pfam" id="PF00005">
    <property type="entry name" value="ABC_tran"/>
    <property type="match status" value="1"/>
</dbReference>
<comment type="similarity">
    <text evidence="9">Belongs to the ABC transporter superfamily. Drug exporter-1 (DrugE1) (TC 3.A.1.105) family.</text>
</comment>
<evidence type="ECO:0000256" key="4">
    <source>
        <dbReference type="ARBA" id="ARBA00022475"/>
    </source>
</evidence>
<dbReference type="NCBIfam" id="TIGR01188">
    <property type="entry name" value="drrA"/>
    <property type="match status" value="1"/>
</dbReference>
<dbReference type="InterPro" id="IPR005894">
    <property type="entry name" value="DrrA"/>
</dbReference>
<dbReference type="GO" id="GO:0005886">
    <property type="term" value="C:plasma membrane"/>
    <property type="evidence" value="ECO:0007669"/>
    <property type="project" value="UniProtKB-SubCell"/>
</dbReference>
<dbReference type="Gene3D" id="3.40.50.300">
    <property type="entry name" value="P-loop containing nucleotide triphosphate hydrolases"/>
    <property type="match status" value="1"/>
</dbReference>
<keyword evidence="5" id="KW-0547">Nucleotide-binding</keyword>
<dbReference type="InterPro" id="IPR017871">
    <property type="entry name" value="ABC_transporter-like_CS"/>
</dbReference>
<evidence type="ECO:0000256" key="6">
    <source>
        <dbReference type="ARBA" id="ARBA00022840"/>
    </source>
</evidence>
<evidence type="ECO:0000256" key="9">
    <source>
        <dbReference type="ARBA" id="ARBA00049985"/>
    </source>
</evidence>
<keyword evidence="12" id="KW-1185">Reference proteome</keyword>
<keyword evidence="3" id="KW-0536">Nodulation</keyword>
<reference evidence="11 12" key="1">
    <citation type="journal article" date="2018" name="Mar. Genomics">
        <title>Complete genome sequence of Marinifilaceae bacterium strain SPP2, isolated from the Antarctic marine sediment.</title>
        <authorList>
            <person name="Watanabe M."/>
            <person name="Kojima H."/>
            <person name="Fukui M."/>
        </authorList>
    </citation>
    <scope>NUCLEOTIDE SEQUENCE [LARGE SCALE GENOMIC DNA]</scope>
    <source>
        <strain evidence="11 12">SPP2</strain>
    </source>
</reference>
<sequence>MLTTNNLTKSYNEVNALNNVSLSIKEGELYGLLGPNGAGKTTTINILSSLLKPDSGEILYQGKSLYQNLSESKRMIGVVPQEIALYEDLTAIENLKFWGTLYGIKGKKQQSKIEELLEFLGLSDRKNHKIKTYSGGMKRRINIAAALLHDPTIVFMDEPTVGIDPQSRNLIFEVIQELHSRGLTMIYTTHYMEEAERLCDRIGIIDEGKIIAEGSLEELKKSSKIKEEIHVKFTNTLKTDLSNISNHFNGQLLIQENQMVLSTSQANTDLPSLIQMCTHANLHLERLDVKSLSLESVFLELTGKSLRD</sequence>
<keyword evidence="7" id="KW-1278">Translocase</keyword>
<evidence type="ECO:0000256" key="7">
    <source>
        <dbReference type="ARBA" id="ARBA00022967"/>
    </source>
</evidence>
<keyword evidence="2" id="KW-0813">Transport</keyword>
<dbReference type="GO" id="GO:0005524">
    <property type="term" value="F:ATP binding"/>
    <property type="evidence" value="ECO:0007669"/>
    <property type="project" value="UniProtKB-KW"/>
</dbReference>
<proteinExistence type="inferred from homology"/>
<dbReference type="KEGG" id="mbas:ALGA_0360"/>
<evidence type="ECO:0000256" key="5">
    <source>
        <dbReference type="ARBA" id="ARBA00022741"/>
    </source>
</evidence>
<dbReference type="OrthoDB" id="9801987at2"/>
<dbReference type="InterPro" id="IPR003593">
    <property type="entry name" value="AAA+_ATPase"/>
</dbReference>
<dbReference type="Proteomes" id="UP000218267">
    <property type="component" value="Chromosome"/>
</dbReference>
<dbReference type="PANTHER" id="PTHR43582:SF2">
    <property type="entry name" value="LINEARMYCIN RESISTANCE ATP-BINDING PROTEIN LNRL"/>
    <property type="match status" value="1"/>
</dbReference>
<evidence type="ECO:0000256" key="3">
    <source>
        <dbReference type="ARBA" id="ARBA00022458"/>
    </source>
</evidence>
<gene>
    <name evidence="11" type="ORF">ALGA_0360</name>
</gene>
<protein>
    <submittedName>
        <fullName evidence="11">ABC transporter</fullName>
    </submittedName>
</protein>
<comment type="subcellular location">
    <subcellularLocation>
        <location evidence="1">Cell membrane</location>
        <topology evidence="1">Peripheral membrane protein</topology>
        <orientation evidence="1">Cytoplasmic side</orientation>
    </subcellularLocation>
</comment>
<dbReference type="RefSeq" id="WP_096427677.1">
    <property type="nucleotide sequence ID" value="NZ_AP018042.1"/>
</dbReference>
<evidence type="ECO:0000313" key="11">
    <source>
        <dbReference type="EMBL" id="BAX78755.1"/>
    </source>
</evidence>
<dbReference type="PANTHER" id="PTHR43582">
    <property type="entry name" value="LINEARMYCIN RESISTANCE ATP-BINDING PROTEIN LNRL"/>
    <property type="match status" value="1"/>
</dbReference>
<dbReference type="SUPFAM" id="SSF52540">
    <property type="entry name" value="P-loop containing nucleoside triphosphate hydrolases"/>
    <property type="match status" value="1"/>
</dbReference>
<reference evidence="12" key="2">
    <citation type="journal article" date="2020" name="Antonie Van Leeuwenhoek">
        <title>Labilibaculum antarcticum sp. nov., a novel facultative anaerobic, psychrotorelant bacterium isolated from marine sediment of Antarctica.</title>
        <authorList>
            <person name="Watanabe M."/>
            <person name="Kojima H."/>
            <person name="Fukui M."/>
        </authorList>
    </citation>
    <scope>NUCLEOTIDE SEQUENCE [LARGE SCALE GENOMIC DNA]</scope>
    <source>
        <strain evidence="12">SPP2</strain>
    </source>
</reference>
<evidence type="ECO:0000313" key="12">
    <source>
        <dbReference type="Proteomes" id="UP000218267"/>
    </source>
</evidence>
<keyword evidence="8" id="KW-0472">Membrane</keyword>
<organism evidence="11 12">
    <name type="scientific">Labilibaculum antarcticum</name>
    <dbReference type="NCBI Taxonomy" id="1717717"/>
    <lineage>
        <taxon>Bacteria</taxon>
        <taxon>Pseudomonadati</taxon>
        <taxon>Bacteroidota</taxon>
        <taxon>Bacteroidia</taxon>
        <taxon>Marinilabiliales</taxon>
        <taxon>Marinifilaceae</taxon>
        <taxon>Labilibaculum</taxon>
    </lineage>
</organism>